<name>A0ABD5JLR3_9ACTN</name>
<accession>A0ABD5JLR3</accession>
<dbReference type="EMBL" id="JAZBJQ010000043">
    <property type="protein sequence ID" value="MEE4589201.1"/>
    <property type="molecule type" value="Genomic_DNA"/>
</dbReference>
<dbReference type="PROSITE" id="PS51900">
    <property type="entry name" value="CB"/>
    <property type="match status" value="1"/>
</dbReference>
<dbReference type="RefSeq" id="WP_143670160.1">
    <property type="nucleotide sequence ID" value="NZ_JBEYSH010000039.1"/>
</dbReference>
<evidence type="ECO:0000256" key="2">
    <source>
        <dbReference type="SAM" id="MobiDB-lite"/>
    </source>
</evidence>
<evidence type="ECO:0000313" key="4">
    <source>
        <dbReference type="EMBL" id="MEE4589201.1"/>
    </source>
</evidence>
<dbReference type="AlphaFoldDB" id="A0ABD5JLR3"/>
<feature type="region of interest" description="Disordered" evidence="2">
    <location>
        <begin position="1"/>
        <end position="31"/>
    </location>
</feature>
<organism evidence="4 5">
    <name type="scientific">Streptomyces antimycoticus</name>
    <dbReference type="NCBI Taxonomy" id="68175"/>
    <lineage>
        <taxon>Bacteria</taxon>
        <taxon>Bacillati</taxon>
        <taxon>Actinomycetota</taxon>
        <taxon>Actinomycetes</taxon>
        <taxon>Kitasatosporales</taxon>
        <taxon>Streptomycetaceae</taxon>
        <taxon>Streptomyces</taxon>
        <taxon>Streptomyces violaceusniger group</taxon>
    </lineage>
</organism>
<feature type="domain" description="Core-binding (CB)" evidence="3">
    <location>
        <begin position="51"/>
        <end position="133"/>
    </location>
</feature>
<evidence type="ECO:0000313" key="5">
    <source>
        <dbReference type="Proteomes" id="UP001354649"/>
    </source>
</evidence>
<reference evidence="4 5" key="1">
    <citation type="submission" date="2023-11" db="EMBL/GenBank/DDBJ databases">
        <title>30 novel species of actinomycetes from the DSMZ collection.</title>
        <authorList>
            <person name="Nouioui I."/>
        </authorList>
    </citation>
    <scope>NUCLEOTIDE SEQUENCE [LARGE SCALE GENOMIC DNA]</scope>
    <source>
        <strain evidence="4 5">DSM 41602</strain>
    </source>
</reference>
<gene>
    <name evidence="4" type="ORF">V2K49_40310</name>
</gene>
<evidence type="ECO:0000256" key="1">
    <source>
        <dbReference type="PROSITE-ProRule" id="PRU01248"/>
    </source>
</evidence>
<keyword evidence="1" id="KW-0238">DNA-binding</keyword>
<sequence length="169" mass="18943">MQDSGSRRRLTLLTGQPEDSDAQGSTEAEDRGLADVQILQRRAAAQSDAIDEQGFYLETVSEYLWARDVAGLAPTTLENLVRPILELCSFYDLVPWRLTPRHVDRFYTGPGRRARSTVRSKLTKLDSYFAFLEQPSAISGPVRRSATSRPSRPTPNWRVCSPRAGQCDV</sequence>
<proteinExistence type="predicted"/>
<comment type="caution">
    <text evidence="4">The sequence shown here is derived from an EMBL/GenBank/DDBJ whole genome shotgun (WGS) entry which is preliminary data.</text>
</comment>
<dbReference type="GO" id="GO:0003677">
    <property type="term" value="F:DNA binding"/>
    <property type="evidence" value="ECO:0007669"/>
    <property type="project" value="UniProtKB-UniRule"/>
</dbReference>
<evidence type="ECO:0000259" key="3">
    <source>
        <dbReference type="PROSITE" id="PS51900"/>
    </source>
</evidence>
<dbReference type="Proteomes" id="UP001354649">
    <property type="component" value="Unassembled WGS sequence"/>
</dbReference>
<dbReference type="InterPro" id="IPR044068">
    <property type="entry name" value="CB"/>
</dbReference>
<protein>
    <recommendedName>
        <fullName evidence="3">Core-binding (CB) domain-containing protein</fullName>
    </recommendedName>
</protein>